<dbReference type="PANTHER" id="PTHR32122">
    <property type="entry name" value="TATA BOX-BINDING PROTEIN ASSOCIATED FACTOR RNA POLYMERASE I SUBUNIT A"/>
    <property type="match status" value="1"/>
</dbReference>
<dbReference type="InterPro" id="IPR039495">
    <property type="entry name" value="TAF1A"/>
</dbReference>
<gene>
    <name evidence="3" type="primary">LOC113793825</name>
</gene>
<dbReference type="GO" id="GO:0006360">
    <property type="term" value="P:transcription by RNA polymerase I"/>
    <property type="evidence" value="ECO:0007669"/>
    <property type="project" value="InterPro"/>
</dbReference>
<dbReference type="OMA" id="CPDSKYV"/>
<dbReference type="InterPro" id="IPR052669">
    <property type="entry name" value="SL1/TIF-IB_Component"/>
</dbReference>
<dbReference type="SUPFAM" id="SSF48371">
    <property type="entry name" value="ARM repeat"/>
    <property type="match status" value="1"/>
</dbReference>
<dbReference type="PANTHER" id="PTHR32122:SF1">
    <property type="entry name" value="TATA BOX-BINDING PROTEIN-ASSOCIATED FACTOR RNA POLYMERASE I SUBUNIT A"/>
    <property type="match status" value="1"/>
</dbReference>
<dbReference type="Pfam" id="PF14929">
    <property type="entry name" value="TAF1_subA"/>
    <property type="match status" value="1"/>
</dbReference>
<reference evidence="3" key="1">
    <citation type="submission" date="2025-08" db="UniProtKB">
        <authorList>
            <consortium name="RefSeq"/>
        </authorList>
    </citation>
    <scope>IDENTIFICATION</scope>
    <source>
        <strain evidence="3">Airmid</strain>
    </source>
</reference>
<keyword evidence="2" id="KW-1185">Reference proteome</keyword>
<dbReference type="RefSeq" id="XP_027199698.1">
    <property type="nucleotide sequence ID" value="XM_027343897.1"/>
</dbReference>
<dbReference type="InParanoid" id="A0A6P6Y2H8"/>
<dbReference type="OrthoDB" id="6516261at2759"/>
<proteinExistence type="predicted"/>
<evidence type="ECO:0000313" key="2">
    <source>
        <dbReference type="Proteomes" id="UP000515146"/>
    </source>
</evidence>
<feature type="compositionally biased region" description="Basic residues" evidence="1">
    <location>
        <begin position="1"/>
        <end position="13"/>
    </location>
</feature>
<dbReference type="KEGG" id="dpte:113793825"/>
<sequence>MIATTTKHRKKKRSNDIDDDDEDGEDNDDDEDDNNDGENNRKRYEPKWCSSDILVHILNRKELLLQLQCNLFCGHKWSSFIQLSDALITDRRLPCNLIMRNFLFILFKSKPNLLDNSERFDSAYKFVWNLLFLMIDRYETMIELINYFIWVGYYHQQPSLLAKGKSMILDLNQEIERRYRRGQKKQQFSKSFHMLEIVFRIYMEYFDLIDWKLNGQTTSSAIRLDKLKTNFNDLIEHFAVEPLPELNLDIVPLIMLELFFIEENRQNGNNHYHDEALEMLTKYSKTFPDNLNGHVYLYEFLKRFKKHFNHSLDDNSRSIQIECLRNIERLCPDSKYVLRLAQQIVDDEPIECLEMITNFLDYHSNSNSLKAWKILHRILIHIFNRKSTITTTDIDDDILLQIRKFLFIKLKYWQHIHFRLDQLNSFLSEWQRNNLIGTEQLESTNNDDDIRSVASTTFRSIISTTSTFQSADSSTIQSSSSSLINKRDLYKYKGKIIAEIHRKFPDLINCDYTHLIYLKIKTQNL</sequence>
<evidence type="ECO:0000313" key="3">
    <source>
        <dbReference type="RefSeq" id="XP_027199698.1"/>
    </source>
</evidence>
<name>A0A6P6Y2H8_DERPT</name>
<evidence type="ECO:0000256" key="1">
    <source>
        <dbReference type="SAM" id="MobiDB-lite"/>
    </source>
</evidence>
<dbReference type="AlphaFoldDB" id="A0A6P6Y2H8"/>
<feature type="region of interest" description="Disordered" evidence="1">
    <location>
        <begin position="1"/>
        <end position="41"/>
    </location>
</feature>
<protein>
    <submittedName>
        <fullName evidence="3">Uncharacterized protein LOC113793825</fullName>
    </submittedName>
</protein>
<accession>A0A6P6Y2H8</accession>
<dbReference type="InterPro" id="IPR016024">
    <property type="entry name" value="ARM-type_fold"/>
</dbReference>
<organism evidence="2 3">
    <name type="scientific">Dermatophagoides pteronyssinus</name>
    <name type="common">European house dust mite</name>
    <dbReference type="NCBI Taxonomy" id="6956"/>
    <lineage>
        <taxon>Eukaryota</taxon>
        <taxon>Metazoa</taxon>
        <taxon>Ecdysozoa</taxon>
        <taxon>Arthropoda</taxon>
        <taxon>Chelicerata</taxon>
        <taxon>Arachnida</taxon>
        <taxon>Acari</taxon>
        <taxon>Acariformes</taxon>
        <taxon>Sarcoptiformes</taxon>
        <taxon>Astigmata</taxon>
        <taxon>Psoroptidia</taxon>
        <taxon>Analgoidea</taxon>
        <taxon>Pyroglyphidae</taxon>
        <taxon>Dermatophagoidinae</taxon>
        <taxon>Dermatophagoides</taxon>
    </lineage>
</organism>
<dbReference type="GO" id="GO:0000120">
    <property type="term" value="C:RNA polymerase I transcription regulator complex"/>
    <property type="evidence" value="ECO:0007669"/>
    <property type="project" value="InterPro"/>
</dbReference>
<feature type="compositionally biased region" description="Acidic residues" evidence="1">
    <location>
        <begin position="17"/>
        <end position="36"/>
    </location>
</feature>
<dbReference type="Proteomes" id="UP000515146">
    <property type="component" value="Unplaced"/>
</dbReference>